<keyword evidence="4" id="KW-0597">Phosphoprotein</keyword>
<gene>
    <name evidence="7" type="ORF">CALMAC_LOCUS18995</name>
</gene>
<evidence type="ECO:0000256" key="5">
    <source>
        <dbReference type="ARBA" id="ARBA00023242"/>
    </source>
</evidence>
<feature type="compositionally biased region" description="Basic and acidic residues" evidence="6">
    <location>
        <begin position="62"/>
        <end position="74"/>
    </location>
</feature>
<dbReference type="InterPro" id="IPR033335">
    <property type="entry name" value="JUPITER"/>
</dbReference>
<feature type="region of interest" description="Disordered" evidence="6">
    <location>
        <begin position="1"/>
        <end position="25"/>
    </location>
</feature>
<organism evidence="7 8">
    <name type="scientific">Callosobruchus maculatus</name>
    <name type="common">Southern cowpea weevil</name>
    <name type="synonym">Pulse bruchid</name>
    <dbReference type="NCBI Taxonomy" id="64391"/>
    <lineage>
        <taxon>Eukaryota</taxon>
        <taxon>Metazoa</taxon>
        <taxon>Ecdysozoa</taxon>
        <taxon>Arthropoda</taxon>
        <taxon>Hexapoda</taxon>
        <taxon>Insecta</taxon>
        <taxon>Pterygota</taxon>
        <taxon>Neoptera</taxon>
        <taxon>Endopterygota</taxon>
        <taxon>Coleoptera</taxon>
        <taxon>Polyphaga</taxon>
        <taxon>Cucujiformia</taxon>
        <taxon>Chrysomeloidea</taxon>
        <taxon>Chrysomelidae</taxon>
        <taxon>Bruchinae</taxon>
        <taxon>Bruchini</taxon>
        <taxon>Callosobruchus</taxon>
    </lineage>
</organism>
<keyword evidence="3" id="KW-0963">Cytoplasm</keyword>
<dbReference type="AlphaFoldDB" id="A0A653DN37"/>
<dbReference type="OrthoDB" id="6367565at2759"/>
<evidence type="ECO:0008006" key="9">
    <source>
        <dbReference type="Google" id="ProtNLM"/>
    </source>
</evidence>
<comment type="subcellular location">
    <subcellularLocation>
        <location evidence="2">Cytoplasm</location>
    </subcellularLocation>
    <subcellularLocation>
        <location evidence="1">Nucleus</location>
    </subcellularLocation>
</comment>
<dbReference type="GO" id="GO:0005737">
    <property type="term" value="C:cytoplasm"/>
    <property type="evidence" value="ECO:0007669"/>
    <property type="project" value="UniProtKB-SubCell"/>
</dbReference>
<evidence type="ECO:0000313" key="8">
    <source>
        <dbReference type="Proteomes" id="UP000410492"/>
    </source>
</evidence>
<evidence type="ECO:0000256" key="4">
    <source>
        <dbReference type="ARBA" id="ARBA00022553"/>
    </source>
</evidence>
<dbReference type="GO" id="GO:0005634">
    <property type="term" value="C:nucleus"/>
    <property type="evidence" value="ECO:0007669"/>
    <property type="project" value="UniProtKB-SubCell"/>
</dbReference>
<proteinExistence type="predicted"/>
<dbReference type="Proteomes" id="UP000410492">
    <property type="component" value="Unassembled WGS sequence"/>
</dbReference>
<feature type="region of interest" description="Disordered" evidence="6">
    <location>
        <begin position="41"/>
        <end position="103"/>
    </location>
</feature>
<keyword evidence="5" id="KW-0539">Nucleus</keyword>
<keyword evidence="8" id="KW-1185">Reference proteome</keyword>
<name>A0A653DN37_CALMS</name>
<evidence type="ECO:0000313" key="7">
    <source>
        <dbReference type="EMBL" id="VEN61651.1"/>
    </source>
</evidence>
<protein>
    <recommendedName>
        <fullName evidence="9">Microtubule-associated protein Jupiter</fullName>
    </recommendedName>
</protein>
<sequence>IYKRRGFSPSNIFPFDKTHNEPSGNIAKSVERVNDSKEYCDLKRPSSSIRNPLTGTGLNSNDEYKFKGNKRRDGNPLLGVGYSPEAMPSSQRIPPGGYSHKLW</sequence>
<feature type="compositionally biased region" description="Polar residues" evidence="6">
    <location>
        <begin position="45"/>
        <end position="61"/>
    </location>
</feature>
<evidence type="ECO:0000256" key="2">
    <source>
        <dbReference type="ARBA" id="ARBA00004496"/>
    </source>
</evidence>
<evidence type="ECO:0000256" key="1">
    <source>
        <dbReference type="ARBA" id="ARBA00004123"/>
    </source>
</evidence>
<evidence type="ECO:0000256" key="3">
    <source>
        <dbReference type="ARBA" id="ARBA00022490"/>
    </source>
</evidence>
<feature type="non-terminal residue" evidence="7">
    <location>
        <position position="1"/>
    </location>
</feature>
<evidence type="ECO:0000256" key="6">
    <source>
        <dbReference type="SAM" id="MobiDB-lite"/>
    </source>
</evidence>
<dbReference type="Pfam" id="PF17054">
    <property type="entry name" value="JUPITER"/>
    <property type="match status" value="1"/>
</dbReference>
<dbReference type="EMBL" id="CAACVG010013278">
    <property type="protein sequence ID" value="VEN61651.1"/>
    <property type="molecule type" value="Genomic_DNA"/>
</dbReference>
<reference evidence="7 8" key="1">
    <citation type="submission" date="2019-01" db="EMBL/GenBank/DDBJ databases">
        <authorList>
            <person name="Sayadi A."/>
        </authorList>
    </citation>
    <scope>NUCLEOTIDE SEQUENCE [LARGE SCALE GENOMIC DNA]</scope>
</reference>
<accession>A0A653DN37</accession>